<feature type="region of interest" description="Disordered" evidence="1">
    <location>
        <begin position="78"/>
        <end position="124"/>
    </location>
</feature>
<evidence type="ECO:0000313" key="3">
    <source>
        <dbReference type="EMBL" id="KAK9863669.1"/>
    </source>
</evidence>
<feature type="region of interest" description="Disordered" evidence="1">
    <location>
        <begin position="1"/>
        <end position="34"/>
    </location>
</feature>
<dbReference type="EMBL" id="JALJOV010000444">
    <property type="protein sequence ID" value="KAK9863669.1"/>
    <property type="molecule type" value="Genomic_DNA"/>
</dbReference>
<dbReference type="InterPro" id="IPR000719">
    <property type="entry name" value="Prot_kinase_dom"/>
</dbReference>
<protein>
    <recommendedName>
        <fullName evidence="2">Protein kinase domain-containing protein</fullName>
    </recommendedName>
</protein>
<dbReference type="AlphaFoldDB" id="A0AAW1T546"/>
<sequence>MANPCVLESQPEDGMGHRSSDRSSSTMSYEAIKPQWVRRLPSSDPICDVKPAASKPVMTLMEQTAGALGMRGLAMGSIRPAQPAKGSATLLSRPKQPVTAPQPPSKQDHTSPVQSLSSSMQHDMNTPILNRAAVRPAADRKPATSQPIQPTNTHVARFVSQIDTATVDRSIKALLAKQQARTERAAGVGVSNSQLTRLHAALHFLADNPVVADTYELQGGRFSGHAAVIAEGRELQVPGRRVTAKFYVDAEDFVAERCFYNLASHADLMPAVVEVFDAGEASPAGSAARSPPCLVLERGHPTLLEHLQQQTSSKLDTPKRHALTKRNSDNRSLFLELCETLNYLHGKGLVARGVSVESAAFFENADRWRFTDFASWARRGDEAPLDAALRITAPEMMAADARATMPQAAGQVHGSDSCFAADPAADMWCLGLVAWHVFTGQALFGKAFSDEQVINILLGYSPLPFESDPSMWCLFNDSQAADIVRSLLVRQPDDRAVIKDILAAAAKLST</sequence>
<comment type="caution">
    <text evidence="3">The sequence shown here is derived from an EMBL/GenBank/DDBJ whole genome shotgun (WGS) entry which is preliminary data.</text>
</comment>
<dbReference type="InterPro" id="IPR011009">
    <property type="entry name" value="Kinase-like_dom_sf"/>
</dbReference>
<dbReference type="SUPFAM" id="SSF56112">
    <property type="entry name" value="Protein kinase-like (PK-like)"/>
    <property type="match status" value="1"/>
</dbReference>
<reference evidence="3 4" key="1">
    <citation type="journal article" date="2024" name="Nat. Commun.">
        <title>Phylogenomics reveals the evolutionary origins of lichenization in chlorophyte algae.</title>
        <authorList>
            <person name="Puginier C."/>
            <person name="Libourel C."/>
            <person name="Otte J."/>
            <person name="Skaloud P."/>
            <person name="Haon M."/>
            <person name="Grisel S."/>
            <person name="Petersen M."/>
            <person name="Berrin J.G."/>
            <person name="Delaux P.M."/>
            <person name="Dal Grande F."/>
            <person name="Keller J."/>
        </authorList>
    </citation>
    <scope>NUCLEOTIDE SEQUENCE [LARGE SCALE GENOMIC DNA]</scope>
    <source>
        <strain evidence="3 4">SAG 2523</strain>
    </source>
</reference>
<dbReference type="Gene3D" id="1.10.510.10">
    <property type="entry name" value="Transferase(Phosphotransferase) domain 1"/>
    <property type="match status" value="1"/>
</dbReference>
<evidence type="ECO:0000256" key="1">
    <source>
        <dbReference type="SAM" id="MobiDB-lite"/>
    </source>
</evidence>
<proteinExistence type="predicted"/>
<accession>A0AAW1T546</accession>
<evidence type="ECO:0000259" key="2">
    <source>
        <dbReference type="PROSITE" id="PS50011"/>
    </source>
</evidence>
<dbReference type="GO" id="GO:0004672">
    <property type="term" value="F:protein kinase activity"/>
    <property type="evidence" value="ECO:0007669"/>
    <property type="project" value="InterPro"/>
</dbReference>
<dbReference type="GO" id="GO:0005524">
    <property type="term" value="F:ATP binding"/>
    <property type="evidence" value="ECO:0007669"/>
    <property type="project" value="InterPro"/>
</dbReference>
<dbReference type="Proteomes" id="UP001485043">
    <property type="component" value="Unassembled WGS sequence"/>
</dbReference>
<feature type="domain" description="Protein kinase" evidence="2">
    <location>
        <begin position="215"/>
        <end position="508"/>
    </location>
</feature>
<organism evidence="3 4">
    <name type="scientific">Apatococcus fuscideae</name>
    <dbReference type="NCBI Taxonomy" id="2026836"/>
    <lineage>
        <taxon>Eukaryota</taxon>
        <taxon>Viridiplantae</taxon>
        <taxon>Chlorophyta</taxon>
        <taxon>core chlorophytes</taxon>
        <taxon>Trebouxiophyceae</taxon>
        <taxon>Chlorellales</taxon>
        <taxon>Chlorellaceae</taxon>
        <taxon>Apatococcus</taxon>
    </lineage>
</organism>
<dbReference type="PROSITE" id="PS50011">
    <property type="entry name" value="PROTEIN_KINASE_DOM"/>
    <property type="match status" value="1"/>
</dbReference>
<evidence type="ECO:0000313" key="4">
    <source>
        <dbReference type="Proteomes" id="UP001485043"/>
    </source>
</evidence>
<feature type="compositionally biased region" description="Polar residues" evidence="1">
    <location>
        <begin position="110"/>
        <end position="124"/>
    </location>
</feature>
<keyword evidence="4" id="KW-1185">Reference proteome</keyword>
<gene>
    <name evidence="3" type="ORF">WJX84_004694</name>
</gene>
<name>A0AAW1T546_9CHLO</name>
<dbReference type="SMART" id="SM00220">
    <property type="entry name" value="S_TKc"/>
    <property type="match status" value="1"/>
</dbReference>